<dbReference type="SUPFAM" id="SSF53850">
    <property type="entry name" value="Periplasmic binding protein-like II"/>
    <property type="match status" value="1"/>
</dbReference>
<dbReference type="GO" id="GO:0032993">
    <property type="term" value="C:protein-DNA complex"/>
    <property type="evidence" value="ECO:0007669"/>
    <property type="project" value="TreeGrafter"/>
</dbReference>
<sequence length="345" mass="37979">MKSAIFQIIPRTQPVPGQPIQASHEGRMDFRIRQLEYYLVLAEHLNFGKAARALNIAQPTLSFQIKSLETSLGVSLFDRTQRRVQLTPEGVRLQAHAKAILEEARRALIDMEEKPREHLTIACGPVGQHTVLPDVLRELRLRGTGLDLEVLMLSPEAMKMAAVNGTVDALLMTPDWQLRGMEFTPLRAEKLSAVLPEQHPAVERGSISLEEFAKSPIFIASAKDCHKHRGFVTGLLEQHGLTATLVEAPLETGIRYAMVAAGRGVGLAAGSMARANFPGIRVIPFDRAIHNMVLGLVWQKGNASHALEIFREVVEDVVSTQNAALIPFPPAPVEATRAEQEMRPA</sequence>
<evidence type="ECO:0000256" key="1">
    <source>
        <dbReference type="ARBA" id="ARBA00009437"/>
    </source>
</evidence>
<evidence type="ECO:0000256" key="4">
    <source>
        <dbReference type="ARBA" id="ARBA00023163"/>
    </source>
</evidence>
<dbReference type="Gene3D" id="3.40.190.10">
    <property type="entry name" value="Periplasmic binding protein-like II"/>
    <property type="match status" value="2"/>
</dbReference>
<comment type="similarity">
    <text evidence="1">Belongs to the LysR transcriptional regulatory family.</text>
</comment>
<dbReference type="PANTHER" id="PTHR30346:SF28">
    <property type="entry name" value="HTH-TYPE TRANSCRIPTIONAL REGULATOR CYNR"/>
    <property type="match status" value="1"/>
</dbReference>
<dbReference type="Proteomes" id="UP000321820">
    <property type="component" value="Chromosome"/>
</dbReference>
<evidence type="ECO:0000256" key="3">
    <source>
        <dbReference type="ARBA" id="ARBA00023125"/>
    </source>
</evidence>
<dbReference type="GO" id="GO:0003677">
    <property type="term" value="F:DNA binding"/>
    <property type="evidence" value="ECO:0007669"/>
    <property type="project" value="UniProtKB-KW"/>
</dbReference>
<dbReference type="PROSITE" id="PS50931">
    <property type="entry name" value="HTH_LYSR"/>
    <property type="match status" value="1"/>
</dbReference>
<dbReference type="PANTHER" id="PTHR30346">
    <property type="entry name" value="TRANSCRIPTIONAL DUAL REGULATOR HCAR-RELATED"/>
    <property type="match status" value="1"/>
</dbReference>
<dbReference type="KEGG" id="talb:FTW19_16365"/>
<protein>
    <submittedName>
        <fullName evidence="6">LysR family transcriptional regulator</fullName>
    </submittedName>
</protein>
<dbReference type="PRINTS" id="PR00039">
    <property type="entry name" value="HTHLYSR"/>
</dbReference>
<organism evidence="6 7">
    <name type="scientific">Terriglobus albidus</name>
    <dbReference type="NCBI Taxonomy" id="1592106"/>
    <lineage>
        <taxon>Bacteria</taxon>
        <taxon>Pseudomonadati</taxon>
        <taxon>Acidobacteriota</taxon>
        <taxon>Terriglobia</taxon>
        <taxon>Terriglobales</taxon>
        <taxon>Acidobacteriaceae</taxon>
        <taxon>Terriglobus</taxon>
    </lineage>
</organism>
<dbReference type="SUPFAM" id="SSF46785">
    <property type="entry name" value="Winged helix' DNA-binding domain"/>
    <property type="match status" value="1"/>
</dbReference>
<dbReference type="Gene3D" id="1.10.10.10">
    <property type="entry name" value="Winged helix-like DNA-binding domain superfamily/Winged helix DNA-binding domain"/>
    <property type="match status" value="1"/>
</dbReference>
<dbReference type="Pfam" id="PF03466">
    <property type="entry name" value="LysR_substrate"/>
    <property type="match status" value="1"/>
</dbReference>
<dbReference type="InterPro" id="IPR000847">
    <property type="entry name" value="LysR_HTH_N"/>
</dbReference>
<dbReference type="Pfam" id="PF00126">
    <property type="entry name" value="HTH_1"/>
    <property type="match status" value="1"/>
</dbReference>
<name>A0A5B9ECQ4_9BACT</name>
<keyword evidence="2" id="KW-0805">Transcription regulation</keyword>
<keyword evidence="4" id="KW-0804">Transcription</keyword>
<dbReference type="CDD" id="cd08414">
    <property type="entry name" value="PBP2_LTTR_aromatics_like"/>
    <property type="match status" value="1"/>
</dbReference>
<dbReference type="AlphaFoldDB" id="A0A5B9ECQ4"/>
<accession>A0A5B9ECQ4</accession>
<gene>
    <name evidence="6" type="ORF">FTW19_16365</name>
</gene>
<evidence type="ECO:0000256" key="2">
    <source>
        <dbReference type="ARBA" id="ARBA00023015"/>
    </source>
</evidence>
<dbReference type="EMBL" id="CP042806">
    <property type="protein sequence ID" value="QEE29434.1"/>
    <property type="molecule type" value="Genomic_DNA"/>
</dbReference>
<dbReference type="InterPro" id="IPR036390">
    <property type="entry name" value="WH_DNA-bd_sf"/>
</dbReference>
<dbReference type="FunFam" id="1.10.10.10:FF:000001">
    <property type="entry name" value="LysR family transcriptional regulator"/>
    <property type="match status" value="1"/>
</dbReference>
<evidence type="ECO:0000313" key="6">
    <source>
        <dbReference type="EMBL" id="QEE29434.1"/>
    </source>
</evidence>
<dbReference type="InterPro" id="IPR005119">
    <property type="entry name" value="LysR_subst-bd"/>
</dbReference>
<dbReference type="GO" id="GO:0003700">
    <property type="term" value="F:DNA-binding transcription factor activity"/>
    <property type="evidence" value="ECO:0007669"/>
    <property type="project" value="InterPro"/>
</dbReference>
<keyword evidence="7" id="KW-1185">Reference proteome</keyword>
<keyword evidence="3" id="KW-0238">DNA-binding</keyword>
<dbReference type="InterPro" id="IPR036388">
    <property type="entry name" value="WH-like_DNA-bd_sf"/>
</dbReference>
<evidence type="ECO:0000259" key="5">
    <source>
        <dbReference type="PROSITE" id="PS50931"/>
    </source>
</evidence>
<evidence type="ECO:0000313" key="7">
    <source>
        <dbReference type="Proteomes" id="UP000321820"/>
    </source>
</evidence>
<dbReference type="OrthoDB" id="9803735at2"/>
<proteinExistence type="inferred from homology"/>
<feature type="domain" description="HTH lysR-type" evidence="5">
    <location>
        <begin position="30"/>
        <end position="87"/>
    </location>
</feature>
<reference evidence="6 7" key="1">
    <citation type="submission" date="2019-08" db="EMBL/GenBank/DDBJ databases">
        <title>Complete genome sequence of Terriglobus albidus strain ORNL.</title>
        <authorList>
            <person name="Podar M."/>
        </authorList>
    </citation>
    <scope>NUCLEOTIDE SEQUENCE [LARGE SCALE GENOMIC DNA]</scope>
    <source>
        <strain evidence="6 7">ORNL</strain>
    </source>
</reference>